<reference evidence="2" key="1">
    <citation type="submission" date="2016-10" db="EMBL/GenBank/DDBJ databases">
        <authorList>
            <person name="Varghese N."/>
            <person name="Submissions S."/>
        </authorList>
    </citation>
    <scope>NUCLEOTIDE SEQUENCE [LARGE SCALE GENOMIC DNA]</scope>
    <source>
        <strain evidence="2">DSM 44654</strain>
    </source>
</reference>
<proteinExistence type="predicted"/>
<sequence length="163" mass="17975">MICNAESPPVRFTSVETGFEGDPRMLYRLRPTGTLTWCDVPGYVVTRADDQPPPDWERLSWVPTETRAFSNDLLRIAVRYGARSGSGIVLDARHTEDLGKADELRCDRIAAAEQSGGADDPGEWERTEALACQAEADLAALLAVPPQPHLVAHWCRLGGRYPD</sequence>
<evidence type="ECO:0000313" key="1">
    <source>
        <dbReference type="EMBL" id="SEF31582.1"/>
    </source>
</evidence>
<dbReference type="Proteomes" id="UP000198878">
    <property type="component" value="Unassembled WGS sequence"/>
</dbReference>
<name>A0A1H5QZK5_9PSEU</name>
<dbReference type="STRING" id="218821.SAMN05421837_105803"/>
<gene>
    <name evidence="1" type="ORF">SAMN05421837_105803</name>
</gene>
<organism evidence="1 2">
    <name type="scientific">Amycolatopsis pretoriensis</name>
    <dbReference type="NCBI Taxonomy" id="218821"/>
    <lineage>
        <taxon>Bacteria</taxon>
        <taxon>Bacillati</taxon>
        <taxon>Actinomycetota</taxon>
        <taxon>Actinomycetes</taxon>
        <taxon>Pseudonocardiales</taxon>
        <taxon>Pseudonocardiaceae</taxon>
        <taxon>Amycolatopsis</taxon>
    </lineage>
</organism>
<keyword evidence="2" id="KW-1185">Reference proteome</keyword>
<dbReference type="EMBL" id="FNUJ01000005">
    <property type="protein sequence ID" value="SEF31582.1"/>
    <property type="molecule type" value="Genomic_DNA"/>
</dbReference>
<accession>A0A1H5QZK5</accession>
<evidence type="ECO:0000313" key="2">
    <source>
        <dbReference type="Proteomes" id="UP000198878"/>
    </source>
</evidence>
<protein>
    <submittedName>
        <fullName evidence="1">Uncharacterized protein</fullName>
    </submittedName>
</protein>
<dbReference type="AlphaFoldDB" id="A0A1H5QZK5"/>